<evidence type="ECO:0000256" key="8">
    <source>
        <dbReference type="SAM" id="Phobius"/>
    </source>
</evidence>
<evidence type="ECO:0000313" key="9">
    <source>
        <dbReference type="EMBL" id="TCL62760.1"/>
    </source>
</evidence>
<dbReference type="RefSeq" id="WP_165908094.1">
    <property type="nucleotide sequence ID" value="NZ_SLUN01000023.1"/>
</dbReference>
<dbReference type="GO" id="GO:1903785">
    <property type="term" value="P:L-valine transmembrane transport"/>
    <property type="evidence" value="ECO:0007669"/>
    <property type="project" value="TreeGrafter"/>
</dbReference>
<dbReference type="Pfam" id="PF03591">
    <property type="entry name" value="AzlC"/>
    <property type="match status" value="1"/>
</dbReference>
<evidence type="ECO:0000256" key="7">
    <source>
        <dbReference type="ARBA" id="ARBA00023136"/>
    </source>
</evidence>
<keyword evidence="5 8" id="KW-0812">Transmembrane</keyword>
<comment type="caution">
    <text evidence="9">The sequence shown here is derived from an EMBL/GenBank/DDBJ whole genome shotgun (WGS) entry which is preliminary data.</text>
</comment>
<dbReference type="GO" id="GO:0005886">
    <property type="term" value="C:plasma membrane"/>
    <property type="evidence" value="ECO:0007669"/>
    <property type="project" value="UniProtKB-SubCell"/>
</dbReference>
<feature type="transmembrane region" description="Helical" evidence="8">
    <location>
        <begin position="211"/>
        <end position="228"/>
    </location>
</feature>
<comment type="subcellular location">
    <subcellularLocation>
        <location evidence="1">Cell membrane</location>
        <topology evidence="1">Multi-pass membrane protein</topology>
    </subcellularLocation>
</comment>
<keyword evidence="3" id="KW-0813">Transport</keyword>
<proteinExistence type="inferred from homology"/>
<dbReference type="Proteomes" id="UP000295008">
    <property type="component" value="Unassembled WGS sequence"/>
</dbReference>
<dbReference type="AlphaFoldDB" id="A0A4R1RAX4"/>
<keyword evidence="4" id="KW-1003">Cell membrane</keyword>
<feature type="transmembrane region" description="Helical" evidence="8">
    <location>
        <begin position="161"/>
        <end position="180"/>
    </location>
</feature>
<accession>A0A4R1RAX4</accession>
<evidence type="ECO:0000256" key="3">
    <source>
        <dbReference type="ARBA" id="ARBA00022448"/>
    </source>
</evidence>
<dbReference type="InterPro" id="IPR011606">
    <property type="entry name" value="Brnchd-chn_aa_trnsp_permease"/>
</dbReference>
<evidence type="ECO:0000256" key="2">
    <source>
        <dbReference type="ARBA" id="ARBA00010735"/>
    </source>
</evidence>
<dbReference type="PANTHER" id="PTHR34979:SF1">
    <property type="entry name" value="INNER MEMBRANE PROTEIN YGAZ"/>
    <property type="match status" value="1"/>
</dbReference>
<evidence type="ECO:0000256" key="6">
    <source>
        <dbReference type="ARBA" id="ARBA00022989"/>
    </source>
</evidence>
<keyword evidence="10" id="KW-1185">Reference proteome</keyword>
<evidence type="ECO:0000256" key="5">
    <source>
        <dbReference type="ARBA" id="ARBA00022692"/>
    </source>
</evidence>
<dbReference type="PANTHER" id="PTHR34979">
    <property type="entry name" value="INNER MEMBRANE PROTEIN YGAZ"/>
    <property type="match status" value="1"/>
</dbReference>
<feature type="transmembrane region" description="Helical" evidence="8">
    <location>
        <begin position="187"/>
        <end position="205"/>
    </location>
</feature>
<feature type="transmembrane region" description="Helical" evidence="8">
    <location>
        <begin position="44"/>
        <end position="64"/>
    </location>
</feature>
<keyword evidence="7 8" id="KW-0472">Membrane</keyword>
<evidence type="ECO:0000256" key="1">
    <source>
        <dbReference type="ARBA" id="ARBA00004651"/>
    </source>
</evidence>
<feature type="transmembrane region" description="Helical" evidence="8">
    <location>
        <begin position="20"/>
        <end position="37"/>
    </location>
</feature>
<reference evidence="9 10" key="1">
    <citation type="submission" date="2019-03" db="EMBL/GenBank/DDBJ databases">
        <title>Genomic Encyclopedia of Type Strains, Phase IV (KMG-IV): sequencing the most valuable type-strain genomes for metagenomic binning, comparative biology and taxonomic classification.</title>
        <authorList>
            <person name="Goeker M."/>
        </authorList>
    </citation>
    <scope>NUCLEOTIDE SEQUENCE [LARGE SCALE GENOMIC DNA]</scope>
    <source>
        <strain evidence="9 10">LX-B</strain>
    </source>
</reference>
<dbReference type="EMBL" id="SLUN01000023">
    <property type="protein sequence ID" value="TCL62760.1"/>
    <property type="molecule type" value="Genomic_DNA"/>
</dbReference>
<name>A0A4R1RAX4_HYDET</name>
<comment type="similarity">
    <text evidence="2">Belongs to the AzlC family.</text>
</comment>
<keyword evidence="6 8" id="KW-1133">Transmembrane helix</keyword>
<feature type="transmembrane region" description="Helical" evidence="8">
    <location>
        <begin position="132"/>
        <end position="155"/>
    </location>
</feature>
<feature type="transmembrane region" description="Helical" evidence="8">
    <location>
        <begin position="76"/>
        <end position="96"/>
    </location>
</feature>
<organism evidence="9 10">
    <name type="scientific">Hydrogenispora ethanolica</name>
    <dbReference type="NCBI Taxonomy" id="1082276"/>
    <lineage>
        <taxon>Bacteria</taxon>
        <taxon>Bacillati</taxon>
        <taxon>Bacillota</taxon>
        <taxon>Hydrogenispora</taxon>
    </lineage>
</organism>
<evidence type="ECO:0000256" key="4">
    <source>
        <dbReference type="ARBA" id="ARBA00022475"/>
    </source>
</evidence>
<evidence type="ECO:0000313" key="10">
    <source>
        <dbReference type="Proteomes" id="UP000295008"/>
    </source>
</evidence>
<sequence length="239" mass="24843">MSKESSAPGLHAGDGFRTGFPILVGYFPIAIAFGLLAKSATLTFGGSLSFSVFVFAGASQFMALNLLKTGVAIGEIIIATLLLNFRHLLMSASLAARLEGRNRRFLPLVAFGVTDETFAVAATQEGGLTIPYLLALEVTAYSGWVSGTAVGYLIGGILPPLVQASLGIGLYAMFVALLIPQCKKARSIAALALGAGLINALLGMANLLSGGWNLVAAMLIAACLGAAFRKEDEMEEERA</sequence>
<gene>
    <name evidence="9" type="ORF">EDC14_102339</name>
</gene>
<protein>
    <submittedName>
        <fullName evidence="9">4-azaleucine resistance transporter AzlC</fullName>
    </submittedName>
</protein>